<dbReference type="Pfam" id="PF13188">
    <property type="entry name" value="PAS_8"/>
    <property type="match status" value="1"/>
</dbReference>
<evidence type="ECO:0000256" key="1">
    <source>
        <dbReference type="ARBA" id="ARBA00022741"/>
    </source>
</evidence>
<keyword evidence="1" id="KW-0547">Nucleotide-binding</keyword>
<dbReference type="CDD" id="cd00009">
    <property type="entry name" value="AAA"/>
    <property type="match status" value="1"/>
</dbReference>
<dbReference type="PANTHER" id="PTHR32071">
    <property type="entry name" value="TRANSCRIPTIONAL REGULATORY PROTEIN"/>
    <property type="match status" value="1"/>
</dbReference>
<dbReference type="PROSITE" id="PS00675">
    <property type="entry name" value="SIGMA54_INTERACT_1"/>
    <property type="match status" value="1"/>
</dbReference>
<dbReference type="SUPFAM" id="SSF52540">
    <property type="entry name" value="P-loop containing nucleoside triphosphate hydrolases"/>
    <property type="match status" value="1"/>
</dbReference>
<keyword evidence="3" id="KW-0805">Transcription regulation</keyword>
<evidence type="ECO:0000313" key="7">
    <source>
        <dbReference type="Proteomes" id="UP000824091"/>
    </source>
</evidence>
<dbReference type="InterPro" id="IPR002078">
    <property type="entry name" value="Sigma_54_int"/>
</dbReference>
<dbReference type="Pfam" id="PF08461">
    <property type="entry name" value="WHD_RNase_R"/>
    <property type="match status" value="1"/>
</dbReference>
<dbReference type="PROSITE" id="PS00688">
    <property type="entry name" value="SIGMA54_INTERACT_3"/>
    <property type="match status" value="1"/>
</dbReference>
<dbReference type="InterPro" id="IPR058031">
    <property type="entry name" value="AAA_lid_NorR"/>
</dbReference>
<evidence type="ECO:0000256" key="4">
    <source>
        <dbReference type="ARBA" id="ARBA00023163"/>
    </source>
</evidence>
<evidence type="ECO:0000259" key="5">
    <source>
        <dbReference type="PROSITE" id="PS50045"/>
    </source>
</evidence>
<dbReference type="EMBL" id="DVMO01000096">
    <property type="protein sequence ID" value="HIU28015.1"/>
    <property type="molecule type" value="Genomic_DNA"/>
</dbReference>
<dbReference type="Pfam" id="PF25601">
    <property type="entry name" value="AAA_lid_14"/>
    <property type="match status" value="1"/>
</dbReference>
<evidence type="ECO:0000256" key="2">
    <source>
        <dbReference type="ARBA" id="ARBA00022840"/>
    </source>
</evidence>
<dbReference type="PROSITE" id="PS50045">
    <property type="entry name" value="SIGMA54_INTERACT_4"/>
    <property type="match status" value="1"/>
</dbReference>
<reference evidence="6" key="2">
    <citation type="journal article" date="2021" name="PeerJ">
        <title>Extensive microbial diversity within the chicken gut microbiome revealed by metagenomics and culture.</title>
        <authorList>
            <person name="Gilroy R."/>
            <person name="Ravi A."/>
            <person name="Getino M."/>
            <person name="Pursley I."/>
            <person name="Horton D.L."/>
            <person name="Alikhan N.F."/>
            <person name="Baker D."/>
            <person name="Gharbi K."/>
            <person name="Hall N."/>
            <person name="Watson M."/>
            <person name="Adriaenssens E.M."/>
            <person name="Foster-Nyarko E."/>
            <person name="Jarju S."/>
            <person name="Secka A."/>
            <person name="Antonio M."/>
            <person name="Oren A."/>
            <person name="Chaudhuri R.R."/>
            <person name="La Ragione R."/>
            <person name="Hildebrand F."/>
            <person name="Pallen M.J."/>
        </authorList>
    </citation>
    <scope>NUCLEOTIDE SEQUENCE</scope>
    <source>
        <strain evidence="6">11300</strain>
    </source>
</reference>
<feature type="domain" description="Sigma-54 factor interaction" evidence="5">
    <location>
        <begin position="333"/>
        <end position="556"/>
    </location>
</feature>
<sequence length="655" mass="74350">MKDVIIFYRDNENANAIAFIKNNLEEIFGHYINFTNCFLPDLKPDEKLIADAFLILSDPAMHDIKAHVDDFSRIIKISRSPGREALTKISKIPAGTTVLIVNDTYDSALDTIYSFYDIGISHINMLPYDEMLEHTGIYDNIDVAITPAEPHLVPKHIKKIIDIGYRKVSFDTTFKLMKLLDLDVPAVNRNLFRHIHSIVESNTAFHANYIFGYLKSEMLSHIVDTSNVGMVLVDSYYELVYINDKARRIFQCDDTSSIEIAHYIDPLILTSSDSAAEPITILGNRYYYDKYPITLMDETAGYYITLQDEADMVSTSRSSHQKGFTAKHHFKDIIHVSEDMQRVINTARQIALTDHTVLITGESGTGKELMAQSIHNASYRSRYPFVAINCAAVPETLLESELFGYEPGAFTGAQSKGKTGLFEEANHGTIFLDEIGDISPKLQARLLRTIQERQIMKVGGDRLIDIDIRLITATNKNLEAAVREGTFRSDLYFRLNVLPLVIPPLRRRKKDITALLQHFLGDDLKKIDRDQMACLLNYDWPGNIRELENLATYYKTLSSLPEYILQAVDSQEPYTREDRVSALILRIIKDNTELSHGIGRSSLLHELSREGVRISDQKLRYMLSQMESDGLIVIGKGRCGTLITEKGIETMKKEL</sequence>
<gene>
    <name evidence="6" type="ORF">IAD16_06540</name>
</gene>
<dbReference type="Gene3D" id="3.40.50.300">
    <property type="entry name" value="P-loop containing nucleotide triphosphate hydrolases"/>
    <property type="match status" value="1"/>
</dbReference>
<evidence type="ECO:0000256" key="3">
    <source>
        <dbReference type="ARBA" id="ARBA00023015"/>
    </source>
</evidence>
<dbReference type="GO" id="GO:0005524">
    <property type="term" value="F:ATP binding"/>
    <property type="evidence" value="ECO:0007669"/>
    <property type="project" value="UniProtKB-KW"/>
</dbReference>
<dbReference type="Pfam" id="PF00158">
    <property type="entry name" value="Sigma54_activat"/>
    <property type="match status" value="1"/>
</dbReference>
<organism evidence="6 7">
    <name type="scientific">Candidatus Fimisoma avicola</name>
    <dbReference type="NCBI Taxonomy" id="2840826"/>
    <lineage>
        <taxon>Bacteria</taxon>
        <taxon>Bacillati</taxon>
        <taxon>Bacillota</taxon>
        <taxon>Clostridia</taxon>
        <taxon>Eubacteriales</taxon>
        <taxon>Candidatus Fimisoma</taxon>
    </lineage>
</organism>
<dbReference type="AlphaFoldDB" id="A0A9D1I6R9"/>
<dbReference type="GO" id="GO:0006355">
    <property type="term" value="P:regulation of DNA-templated transcription"/>
    <property type="evidence" value="ECO:0007669"/>
    <property type="project" value="InterPro"/>
</dbReference>
<evidence type="ECO:0000313" key="6">
    <source>
        <dbReference type="EMBL" id="HIU28015.1"/>
    </source>
</evidence>
<keyword evidence="2" id="KW-0067">ATP-binding</keyword>
<dbReference type="InterPro" id="IPR000014">
    <property type="entry name" value="PAS"/>
</dbReference>
<dbReference type="Gene3D" id="1.10.10.10">
    <property type="entry name" value="Winged helix-like DNA-binding domain superfamily/Winged helix DNA-binding domain"/>
    <property type="match status" value="1"/>
</dbReference>
<dbReference type="InterPro" id="IPR003593">
    <property type="entry name" value="AAA+_ATPase"/>
</dbReference>
<dbReference type="Gene3D" id="1.10.8.60">
    <property type="match status" value="1"/>
</dbReference>
<dbReference type="InterPro" id="IPR025944">
    <property type="entry name" value="Sigma_54_int_dom_CS"/>
</dbReference>
<reference evidence="6" key="1">
    <citation type="submission" date="2020-10" db="EMBL/GenBank/DDBJ databases">
        <authorList>
            <person name="Gilroy R."/>
        </authorList>
    </citation>
    <scope>NUCLEOTIDE SEQUENCE</scope>
    <source>
        <strain evidence="6">11300</strain>
    </source>
</reference>
<dbReference type="InterPro" id="IPR036388">
    <property type="entry name" value="WH-like_DNA-bd_sf"/>
</dbReference>
<dbReference type="SMART" id="SM00382">
    <property type="entry name" value="AAA"/>
    <property type="match status" value="1"/>
</dbReference>
<dbReference type="InterPro" id="IPR025662">
    <property type="entry name" value="Sigma_54_int_dom_ATP-bd_1"/>
</dbReference>
<dbReference type="InterPro" id="IPR013668">
    <property type="entry name" value="RNase_R_HTH_12"/>
</dbReference>
<keyword evidence="4" id="KW-0804">Transcription</keyword>
<dbReference type="Proteomes" id="UP000824091">
    <property type="component" value="Unassembled WGS sequence"/>
</dbReference>
<proteinExistence type="predicted"/>
<accession>A0A9D1I6R9</accession>
<comment type="caution">
    <text evidence="6">The sequence shown here is derived from an EMBL/GenBank/DDBJ whole genome shotgun (WGS) entry which is preliminary data.</text>
</comment>
<protein>
    <submittedName>
        <fullName evidence="6">Sigma 54-interacting transcriptional regulator</fullName>
    </submittedName>
</protein>
<name>A0A9D1I6R9_9FIRM</name>
<dbReference type="InterPro" id="IPR027417">
    <property type="entry name" value="P-loop_NTPase"/>
</dbReference>
<dbReference type="PANTHER" id="PTHR32071:SF57">
    <property type="entry name" value="C4-DICARBOXYLATE TRANSPORT TRANSCRIPTIONAL REGULATORY PROTEIN DCTD"/>
    <property type="match status" value="1"/>
</dbReference>
<dbReference type="FunFam" id="3.40.50.300:FF:000006">
    <property type="entry name" value="DNA-binding transcriptional regulator NtrC"/>
    <property type="match status" value="1"/>
</dbReference>